<sequence length="509" mass="56179">MINDGPPPQKPRTLSAVLTAIYITSPSSSSFHHSQQMSSGLPPPIPPAQPSTDEKVVTSDLKQPHEGESGYPATPAPPEHCQPSRRRRCCRRFGHFLLVALFLWLTARFLMRHCELRRLGPDHLDLLPWDPAIVAHADKHHPPGEIDACVNPSDWTEFSHPDHPLFDVWRRTELSLPSSADDVFLFSRGLHAIGVLHVVEAPDRDDIGVELIVGSNDKSLLFDSTNVCKLHRRAGGHGVGIFTPPFKRRLHDRDVLFFNITLSLPQGKDVNVLPHFETHLPLFHQTIKKLPTHTFGSISLHSFDGPIFAESLVGDKIKIYSSNAPIGGVFNTSSLLKVKTRNAPVDVRVNAFNKDNASPTQIKIHTSNSVIFAHISLVSTHEDQAGGAFVVHARTSNGPLGLNFTDQPPDSLLKLEAHTSNAPARVHLHPAYEGFYKLRTTFFPPVLAVDDNVEDPTGRGRKRVIDEKTVGRGPFRILHGDVVWVPQDEGAPKGKVDVSTTNSPVQLLV</sequence>
<protein>
    <submittedName>
        <fullName evidence="1">Uncharacterized protein</fullName>
    </submittedName>
</protein>
<dbReference type="Proteomes" id="UP001207468">
    <property type="component" value="Unassembled WGS sequence"/>
</dbReference>
<evidence type="ECO:0000313" key="1">
    <source>
        <dbReference type="EMBL" id="KAI9508246.1"/>
    </source>
</evidence>
<gene>
    <name evidence="1" type="ORF">F5148DRAFT_931999</name>
</gene>
<evidence type="ECO:0000313" key="2">
    <source>
        <dbReference type="Proteomes" id="UP001207468"/>
    </source>
</evidence>
<name>A0ACC0UAH7_9AGAM</name>
<organism evidence="1 2">
    <name type="scientific">Russula earlei</name>
    <dbReference type="NCBI Taxonomy" id="71964"/>
    <lineage>
        <taxon>Eukaryota</taxon>
        <taxon>Fungi</taxon>
        <taxon>Dikarya</taxon>
        <taxon>Basidiomycota</taxon>
        <taxon>Agaricomycotina</taxon>
        <taxon>Agaricomycetes</taxon>
        <taxon>Russulales</taxon>
        <taxon>Russulaceae</taxon>
        <taxon>Russula</taxon>
    </lineage>
</organism>
<accession>A0ACC0UAH7</accession>
<comment type="caution">
    <text evidence="1">The sequence shown here is derived from an EMBL/GenBank/DDBJ whole genome shotgun (WGS) entry which is preliminary data.</text>
</comment>
<proteinExistence type="predicted"/>
<keyword evidence="2" id="KW-1185">Reference proteome</keyword>
<reference evidence="1" key="1">
    <citation type="submission" date="2021-03" db="EMBL/GenBank/DDBJ databases">
        <title>Evolutionary priming and transition to the ectomycorrhizal habit in an iconic lineage of mushroom-forming fungi: is preadaptation a requirement?</title>
        <authorList>
            <consortium name="DOE Joint Genome Institute"/>
            <person name="Looney B.P."/>
            <person name="Miyauchi S."/>
            <person name="Morin E."/>
            <person name="Drula E."/>
            <person name="Courty P.E."/>
            <person name="Chicoki N."/>
            <person name="Fauchery L."/>
            <person name="Kohler A."/>
            <person name="Kuo A."/>
            <person name="LaButti K."/>
            <person name="Pangilinan J."/>
            <person name="Lipzen A."/>
            <person name="Riley R."/>
            <person name="Andreopoulos W."/>
            <person name="He G."/>
            <person name="Johnson J."/>
            <person name="Barry K.W."/>
            <person name="Grigoriev I.V."/>
            <person name="Nagy L."/>
            <person name="Hibbett D."/>
            <person name="Henrissat B."/>
            <person name="Matheny P.B."/>
            <person name="Labbe J."/>
            <person name="Martin A.F."/>
        </authorList>
    </citation>
    <scope>NUCLEOTIDE SEQUENCE</scope>
    <source>
        <strain evidence="1">BPL698</strain>
    </source>
</reference>
<dbReference type="EMBL" id="JAGFNK010000097">
    <property type="protein sequence ID" value="KAI9508246.1"/>
    <property type="molecule type" value="Genomic_DNA"/>
</dbReference>